<gene>
    <name evidence="5" type="ORF">AURDEDRAFT_116973</name>
</gene>
<keyword evidence="1" id="KW-0507">mRNA processing</keyword>
<organism evidence="5 6">
    <name type="scientific">Auricularia subglabra (strain TFB-10046 / SS5)</name>
    <name type="common">White-rot fungus</name>
    <name type="synonym">Auricularia delicata (strain TFB10046)</name>
    <dbReference type="NCBI Taxonomy" id="717982"/>
    <lineage>
        <taxon>Eukaryota</taxon>
        <taxon>Fungi</taxon>
        <taxon>Dikarya</taxon>
        <taxon>Basidiomycota</taxon>
        <taxon>Agaricomycotina</taxon>
        <taxon>Agaricomycetes</taxon>
        <taxon>Auriculariales</taxon>
        <taxon>Auriculariaceae</taxon>
        <taxon>Auricularia</taxon>
    </lineage>
</organism>
<keyword evidence="2" id="KW-0863">Zinc-finger</keyword>
<dbReference type="InParanoid" id="J0WTM4"/>
<evidence type="ECO:0000256" key="1">
    <source>
        <dbReference type="ARBA" id="ARBA00022664"/>
    </source>
</evidence>
<dbReference type="InterPro" id="IPR036875">
    <property type="entry name" value="Znf_CCHC_sf"/>
</dbReference>
<dbReference type="GO" id="GO:0006397">
    <property type="term" value="P:mRNA processing"/>
    <property type="evidence" value="ECO:0007669"/>
    <property type="project" value="UniProtKB-KW"/>
</dbReference>
<feature type="region of interest" description="Disordered" evidence="3">
    <location>
        <begin position="183"/>
        <end position="207"/>
    </location>
</feature>
<feature type="compositionally biased region" description="Pro residues" evidence="3">
    <location>
        <begin position="41"/>
        <end position="50"/>
    </location>
</feature>
<name>J0WTM4_AURST</name>
<dbReference type="SUPFAM" id="SSF57756">
    <property type="entry name" value="Retrovirus zinc finger-like domains"/>
    <property type="match status" value="1"/>
</dbReference>
<feature type="domain" description="CCHC-type" evidence="4">
    <location>
        <begin position="129"/>
        <end position="144"/>
    </location>
</feature>
<dbReference type="Pfam" id="PF00098">
    <property type="entry name" value="zf-CCHC"/>
    <property type="match status" value="2"/>
</dbReference>
<sequence>MSLRQCLHVLRTQAPRRVATSSANVRAFSSSPLARNILPGAPIPDTPTPAPAASAAAPPKPKNEPAPAGPQTEAAPAPDAPQALSVQRQLELLPDGSAKALYHYAQCYHCGDLGHLFYECPRKNKAPACHRCRKPGHVATQCPEPRLTPDEMRTALLKSGAFEARFKGELPRRVVRALRDLEATNDAADSKAASAPEKTTEKATASA</sequence>
<dbReference type="Proteomes" id="UP000006514">
    <property type="component" value="Unassembled WGS sequence"/>
</dbReference>
<dbReference type="Gene3D" id="4.10.60.10">
    <property type="entry name" value="Zinc finger, CCHC-type"/>
    <property type="match status" value="1"/>
</dbReference>
<feature type="region of interest" description="Disordered" evidence="3">
    <location>
        <begin position="36"/>
        <end position="82"/>
    </location>
</feature>
<feature type="domain" description="CCHC-type" evidence="4">
    <location>
        <begin position="107"/>
        <end position="122"/>
    </location>
</feature>
<dbReference type="AlphaFoldDB" id="J0WTM4"/>
<evidence type="ECO:0000256" key="2">
    <source>
        <dbReference type="PROSITE-ProRule" id="PRU00047"/>
    </source>
</evidence>
<dbReference type="InterPro" id="IPR001878">
    <property type="entry name" value="Znf_CCHC"/>
</dbReference>
<protein>
    <recommendedName>
        <fullName evidence="4">CCHC-type domain-containing protein</fullName>
    </recommendedName>
</protein>
<dbReference type="EMBL" id="JH687850">
    <property type="protein sequence ID" value="EJD36930.1"/>
    <property type="molecule type" value="Genomic_DNA"/>
</dbReference>
<evidence type="ECO:0000313" key="6">
    <source>
        <dbReference type="Proteomes" id="UP000006514"/>
    </source>
</evidence>
<dbReference type="PROSITE" id="PS50158">
    <property type="entry name" value="ZF_CCHC"/>
    <property type="match status" value="2"/>
</dbReference>
<dbReference type="GO" id="GO:0003676">
    <property type="term" value="F:nucleic acid binding"/>
    <property type="evidence" value="ECO:0007669"/>
    <property type="project" value="InterPro"/>
</dbReference>
<evidence type="ECO:0000313" key="5">
    <source>
        <dbReference type="EMBL" id="EJD36930.1"/>
    </source>
</evidence>
<accession>J0WTM4</accession>
<keyword evidence="2" id="KW-0479">Metal-binding</keyword>
<evidence type="ECO:0000256" key="3">
    <source>
        <dbReference type="SAM" id="MobiDB-lite"/>
    </source>
</evidence>
<dbReference type="SMART" id="SM00343">
    <property type="entry name" value="ZnF_C2HC"/>
    <property type="match status" value="2"/>
</dbReference>
<dbReference type="GO" id="GO:0008270">
    <property type="term" value="F:zinc ion binding"/>
    <property type="evidence" value="ECO:0007669"/>
    <property type="project" value="UniProtKB-KW"/>
</dbReference>
<reference evidence="6" key="1">
    <citation type="journal article" date="2012" name="Science">
        <title>The Paleozoic origin of enzymatic lignin decomposition reconstructed from 31 fungal genomes.</title>
        <authorList>
            <person name="Floudas D."/>
            <person name="Binder M."/>
            <person name="Riley R."/>
            <person name="Barry K."/>
            <person name="Blanchette R.A."/>
            <person name="Henrissat B."/>
            <person name="Martinez A.T."/>
            <person name="Otillar R."/>
            <person name="Spatafora J.W."/>
            <person name="Yadav J.S."/>
            <person name="Aerts A."/>
            <person name="Benoit I."/>
            <person name="Boyd A."/>
            <person name="Carlson A."/>
            <person name="Copeland A."/>
            <person name="Coutinho P.M."/>
            <person name="de Vries R.P."/>
            <person name="Ferreira P."/>
            <person name="Findley K."/>
            <person name="Foster B."/>
            <person name="Gaskell J."/>
            <person name="Glotzer D."/>
            <person name="Gorecki P."/>
            <person name="Heitman J."/>
            <person name="Hesse C."/>
            <person name="Hori C."/>
            <person name="Igarashi K."/>
            <person name="Jurgens J.A."/>
            <person name="Kallen N."/>
            <person name="Kersten P."/>
            <person name="Kohler A."/>
            <person name="Kuees U."/>
            <person name="Kumar T.K.A."/>
            <person name="Kuo A."/>
            <person name="LaButti K."/>
            <person name="Larrondo L.F."/>
            <person name="Lindquist E."/>
            <person name="Ling A."/>
            <person name="Lombard V."/>
            <person name="Lucas S."/>
            <person name="Lundell T."/>
            <person name="Martin R."/>
            <person name="McLaughlin D.J."/>
            <person name="Morgenstern I."/>
            <person name="Morin E."/>
            <person name="Murat C."/>
            <person name="Nagy L.G."/>
            <person name="Nolan M."/>
            <person name="Ohm R.A."/>
            <person name="Patyshakuliyeva A."/>
            <person name="Rokas A."/>
            <person name="Ruiz-Duenas F.J."/>
            <person name="Sabat G."/>
            <person name="Salamov A."/>
            <person name="Samejima M."/>
            <person name="Schmutz J."/>
            <person name="Slot J.C."/>
            <person name="St John F."/>
            <person name="Stenlid J."/>
            <person name="Sun H."/>
            <person name="Sun S."/>
            <person name="Syed K."/>
            <person name="Tsang A."/>
            <person name="Wiebenga A."/>
            <person name="Young D."/>
            <person name="Pisabarro A."/>
            <person name="Eastwood D.C."/>
            <person name="Martin F."/>
            <person name="Cullen D."/>
            <person name="Grigoriev I.V."/>
            <person name="Hibbett D.S."/>
        </authorList>
    </citation>
    <scope>NUCLEOTIDE SEQUENCE [LARGE SCALE GENOMIC DNA]</scope>
    <source>
        <strain evidence="6">TFB10046</strain>
    </source>
</reference>
<dbReference type="OrthoDB" id="8026949at2759"/>
<evidence type="ECO:0000259" key="4">
    <source>
        <dbReference type="PROSITE" id="PS50158"/>
    </source>
</evidence>
<proteinExistence type="predicted"/>
<keyword evidence="2" id="KW-0862">Zinc</keyword>
<keyword evidence="6" id="KW-1185">Reference proteome</keyword>
<dbReference type="KEGG" id="adl:AURDEDRAFT_116973"/>